<evidence type="ECO:0000313" key="3">
    <source>
        <dbReference type="Proteomes" id="UP000280008"/>
    </source>
</evidence>
<keyword evidence="2" id="KW-0223">Dioxygenase</keyword>
<dbReference type="SUPFAM" id="SSF54593">
    <property type="entry name" value="Glyoxalase/Bleomycin resistance protein/Dihydroxybiphenyl dioxygenase"/>
    <property type="match status" value="1"/>
</dbReference>
<dbReference type="OrthoDB" id="9798430at2"/>
<sequence>MAIRFGMNVVYSRDLDRSIEFYRTLGLEIPDPVEGRPVSVYRDDSYAMVITTSALAERFDSSWEFPERGYGQVMEFFVDDDASVDAVWARITSAGFTGLTAPGRLIGPYATMLQDPDGAAVLVSHDPESAAAAA</sequence>
<dbReference type="PANTHER" id="PTHR36503:SF3">
    <property type="entry name" value="BLR0126 PROTEIN"/>
    <property type="match status" value="1"/>
</dbReference>
<evidence type="ECO:0000259" key="1">
    <source>
        <dbReference type="PROSITE" id="PS51819"/>
    </source>
</evidence>
<dbReference type="InterPro" id="IPR004360">
    <property type="entry name" value="Glyas_Fos-R_dOase_dom"/>
</dbReference>
<dbReference type="InterPro" id="IPR029068">
    <property type="entry name" value="Glyas_Bleomycin-R_OHBP_Dase"/>
</dbReference>
<dbReference type="Pfam" id="PF00903">
    <property type="entry name" value="Glyoxalase"/>
    <property type="match status" value="1"/>
</dbReference>
<name>A0A495IJN1_9MICO</name>
<comment type="caution">
    <text evidence="2">The sequence shown here is derived from an EMBL/GenBank/DDBJ whole genome shotgun (WGS) entry which is preliminary data.</text>
</comment>
<keyword evidence="2" id="KW-0560">Oxidoreductase</keyword>
<dbReference type="Proteomes" id="UP000280008">
    <property type="component" value="Unassembled WGS sequence"/>
</dbReference>
<dbReference type="PANTHER" id="PTHR36503">
    <property type="entry name" value="BLR2520 PROTEIN"/>
    <property type="match status" value="1"/>
</dbReference>
<accession>A0A495IJN1</accession>
<dbReference type="AlphaFoldDB" id="A0A495IJN1"/>
<dbReference type="Gene3D" id="3.10.180.10">
    <property type="entry name" value="2,3-Dihydroxybiphenyl 1,2-Dioxygenase, domain 1"/>
    <property type="match status" value="1"/>
</dbReference>
<evidence type="ECO:0000313" key="2">
    <source>
        <dbReference type="EMBL" id="RKR75930.1"/>
    </source>
</evidence>
<reference evidence="2 3" key="1">
    <citation type="submission" date="2018-10" db="EMBL/GenBank/DDBJ databases">
        <title>Sequencing the genomes of 1000 actinobacteria strains.</title>
        <authorList>
            <person name="Klenk H.-P."/>
        </authorList>
    </citation>
    <scope>NUCLEOTIDE SEQUENCE [LARGE SCALE GENOMIC DNA]</scope>
    <source>
        <strain evidence="2 3">DSM 17894</strain>
    </source>
</reference>
<dbReference type="RefSeq" id="WP_121370770.1">
    <property type="nucleotide sequence ID" value="NZ_RBKS01000001.1"/>
</dbReference>
<gene>
    <name evidence="2" type="ORF">C8E83_3094</name>
</gene>
<dbReference type="GO" id="GO:0051213">
    <property type="term" value="F:dioxygenase activity"/>
    <property type="evidence" value="ECO:0007669"/>
    <property type="project" value="UniProtKB-KW"/>
</dbReference>
<dbReference type="PROSITE" id="PS51819">
    <property type="entry name" value="VOC"/>
    <property type="match status" value="1"/>
</dbReference>
<proteinExistence type="predicted"/>
<keyword evidence="3" id="KW-1185">Reference proteome</keyword>
<organism evidence="2 3">
    <name type="scientific">Frondihabitans australicus</name>
    <dbReference type="NCBI Taxonomy" id="386892"/>
    <lineage>
        <taxon>Bacteria</taxon>
        <taxon>Bacillati</taxon>
        <taxon>Actinomycetota</taxon>
        <taxon>Actinomycetes</taxon>
        <taxon>Micrococcales</taxon>
        <taxon>Microbacteriaceae</taxon>
        <taxon>Frondihabitans</taxon>
    </lineage>
</organism>
<dbReference type="InterPro" id="IPR037523">
    <property type="entry name" value="VOC_core"/>
</dbReference>
<protein>
    <submittedName>
        <fullName evidence="2">Glyoxalase/bleomycin resistance protein/dioxygenase superfamily protein</fullName>
    </submittedName>
</protein>
<feature type="domain" description="VOC" evidence="1">
    <location>
        <begin position="4"/>
        <end position="126"/>
    </location>
</feature>
<dbReference type="EMBL" id="RBKS01000001">
    <property type="protein sequence ID" value="RKR75930.1"/>
    <property type="molecule type" value="Genomic_DNA"/>
</dbReference>